<feature type="signal peptide" evidence="6">
    <location>
        <begin position="1"/>
        <end position="20"/>
    </location>
</feature>
<dbReference type="Pfam" id="PF05825">
    <property type="entry name" value="PSP94"/>
    <property type="match status" value="1"/>
</dbReference>
<dbReference type="Ensembl" id="ENSCGRT00001026571.1">
    <property type="protein sequence ID" value="ENSCGRP00001022326.1"/>
    <property type="gene ID" value="ENSCGRG00001020896.1"/>
</dbReference>
<comment type="similarity">
    <text evidence="2 6">Belongs to the beta-microseminoprotein family.</text>
</comment>
<dbReference type="GO" id="GO:0005576">
    <property type="term" value="C:extracellular region"/>
    <property type="evidence" value="ECO:0007669"/>
    <property type="project" value="UniProtKB-SubCell"/>
</dbReference>
<evidence type="ECO:0000313" key="7">
    <source>
        <dbReference type="Ensembl" id="ENSCGRP00001022326.1"/>
    </source>
</evidence>
<evidence type="ECO:0000313" key="8">
    <source>
        <dbReference type="Proteomes" id="UP000694386"/>
    </source>
</evidence>
<keyword evidence="5" id="KW-1015">Disulfide bond</keyword>
<dbReference type="InterPro" id="IPR008735">
    <property type="entry name" value="PSP94"/>
</dbReference>
<evidence type="ECO:0000256" key="6">
    <source>
        <dbReference type="RuleBase" id="RU364124"/>
    </source>
</evidence>
<comment type="subcellular location">
    <subcellularLocation>
        <location evidence="1 6">Secreted</location>
    </subcellularLocation>
</comment>
<evidence type="ECO:0000256" key="1">
    <source>
        <dbReference type="ARBA" id="ARBA00004613"/>
    </source>
</evidence>
<dbReference type="OMA" id="ETEIICC"/>
<feature type="chain" id="PRO_5034294966" description="Beta-microseminoprotein" evidence="6">
    <location>
        <begin position="21"/>
        <end position="113"/>
    </location>
</feature>
<keyword evidence="3 6" id="KW-0964">Secreted</keyword>
<dbReference type="GeneTree" id="ENSGT00940000154371"/>
<name>A0A8C2MPZ2_CRIGR</name>
<keyword evidence="4 6" id="KW-0732">Signal</keyword>
<dbReference type="PANTHER" id="PTHR10500:SF8">
    <property type="entry name" value="BETA-MICROSEMINOPROTEIN"/>
    <property type="match status" value="1"/>
</dbReference>
<dbReference type="Gene3D" id="2.10.70.10">
    <property type="entry name" value="Complement Module, domain 1"/>
    <property type="match status" value="1"/>
</dbReference>
<dbReference type="PANTHER" id="PTHR10500">
    <property type="entry name" value="BETA-MICROSEMINOPROTEIN"/>
    <property type="match status" value="1"/>
</dbReference>
<evidence type="ECO:0000256" key="4">
    <source>
        <dbReference type="ARBA" id="ARBA00022729"/>
    </source>
</evidence>
<dbReference type="Gene3D" id="2.20.25.590">
    <property type="match status" value="1"/>
</dbReference>
<evidence type="ECO:0000256" key="3">
    <source>
        <dbReference type="ARBA" id="ARBA00022525"/>
    </source>
</evidence>
<evidence type="ECO:0000256" key="2">
    <source>
        <dbReference type="ARBA" id="ARBA00010352"/>
    </source>
</evidence>
<dbReference type="AlphaFoldDB" id="A0A8C2MPZ2"/>
<evidence type="ECO:0000256" key="5">
    <source>
        <dbReference type="ARBA" id="ARBA00023157"/>
    </source>
</evidence>
<accession>A0A8C2MPZ2</accession>
<protein>
    <recommendedName>
        <fullName evidence="6">Beta-microseminoprotein</fullName>
    </recommendedName>
</protein>
<sequence>MKALLGSLLFLATLVTTCNAVCSLELREGHPNQPPGDCVDSDGDKHPINSYWVKDCKRCFCGEDTISCCTQTAIPSRYDKEKCQQNFHPENCTYTVVEKKNPGKPCLVEDWVL</sequence>
<organism evidence="7 8">
    <name type="scientific">Cricetulus griseus</name>
    <name type="common">Chinese hamster</name>
    <name type="synonym">Cricetulus barabensis griseus</name>
    <dbReference type="NCBI Taxonomy" id="10029"/>
    <lineage>
        <taxon>Eukaryota</taxon>
        <taxon>Metazoa</taxon>
        <taxon>Chordata</taxon>
        <taxon>Craniata</taxon>
        <taxon>Vertebrata</taxon>
        <taxon>Euteleostomi</taxon>
        <taxon>Mammalia</taxon>
        <taxon>Eutheria</taxon>
        <taxon>Euarchontoglires</taxon>
        <taxon>Glires</taxon>
        <taxon>Rodentia</taxon>
        <taxon>Myomorpha</taxon>
        <taxon>Muroidea</taxon>
        <taxon>Cricetidae</taxon>
        <taxon>Cricetinae</taxon>
        <taxon>Cricetulus</taxon>
    </lineage>
</organism>
<reference evidence="7" key="2">
    <citation type="submission" date="2025-09" db="UniProtKB">
        <authorList>
            <consortium name="Ensembl"/>
        </authorList>
    </citation>
    <scope>IDENTIFICATION</scope>
</reference>
<reference evidence="7" key="1">
    <citation type="submission" date="2025-08" db="UniProtKB">
        <authorList>
            <consortium name="Ensembl"/>
        </authorList>
    </citation>
    <scope>IDENTIFICATION</scope>
</reference>
<dbReference type="Proteomes" id="UP000694386">
    <property type="component" value="Unplaced"/>
</dbReference>
<proteinExistence type="inferred from homology"/>